<dbReference type="AlphaFoldDB" id="A0A2N8RYH5"/>
<evidence type="ECO:0000313" key="2">
    <source>
        <dbReference type="Proteomes" id="UP000235925"/>
    </source>
</evidence>
<protein>
    <submittedName>
        <fullName evidence="1">Uncharacterized protein</fullName>
    </submittedName>
</protein>
<dbReference type="Proteomes" id="UP000235925">
    <property type="component" value="Unassembled WGS sequence"/>
</dbReference>
<reference evidence="1 2" key="1">
    <citation type="submission" date="2018-01" db="EMBL/GenBank/DDBJ databases">
        <title>Denitrification phenotypes of diverse strains of Pseudomonas stutzeri.</title>
        <authorList>
            <person name="Milligan D.A."/>
            <person name="Bergaust L."/>
            <person name="Bakken L.R."/>
            <person name="Frostegard A."/>
        </authorList>
    </citation>
    <scope>NUCLEOTIDE SEQUENCE [LARGE SCALE GENOMIC DNA]</scope>
    <source>
        <strain evidence="1 2">KC</strain>
    </source>
</reference>
<organism evidence="1 2">
    <name type="scientific">Stutzerimonas stutzeri</name>
    <name type="common">Pseudomonas stutzeri</name>
    <dbReference type="NCBI Taxonomy" id="316"/>
    <lineage>
        <taxon>Bacteria</taxon>
        <taxon>Pseudomonadati</taxon>
        <taxon>Pseudomonadota</taxon>
        <taxon>Gammaproteobacteria</taxon>
        <taxon>Pseudomonadales</taxon>
        <taxon>Pseudomonadaceae</taxon>
        <taxon>Stutzerimonas</taxon>
    </lineage>
</organism>
<gene>
    <name evidence="1" type="ORF">CXK92_18190</name>
</gene>
<proteinExistence type="predicted"/>
<sequence length="77" mass="8483">MFPAGLLPTSGAPRRCRRPLQAGLEHGIDRYGRGADFVPQRGKPRWLTEPRWRAEPTGQAPRASIAKLPVVESALPL</sequence>
<accession>A0A2N8RYH5</accession>
<name>A0A2N8RYH5_STUST</name>
<dbReference type="EMBL" id="POUN01000005">
    <property type="protein sequence ID" value="PNF79437.1"/>
    <property type="molecule type" value="Genomic_DNA"/>
</dbReference>
<comment type="caution">
    <text evidence="1">The sequence shown here is derived from an EMBL/GenBank/DDBJ whole genome shotgun (WGS) entry which is preliminary data.</text>
</comment>
<evidence type="ECO:0000313" key="1">
    <source>
        <dbReference type="EMBL" id="PNF79437.1"/>
    </source>
</evidence>